<gene>
    <name evidence="2" type="ORF">OCL97_17500</name>
</gene>
<keyword evidence="1" id="KW-0472">Membrane</keyword>
<dbReference type="RefSeq" id="WP_304774744.1">
    <property type="nucleotide sequence ID" value="NZ_JAOTJD010000039.1"/>
</dbReference>
<feature type="transmembrane region" description="Helical" evidence="1">
    <location>
        <begin position="20"/>
        <end position="42"/>
    </location>
</feature>
<dbReference type="Proteomes" id="UP001598130">
    <property type="component" value="Unassembled WGS sequence"/>
</dbReference>
<accession>A0ABW6CS60</accession>
<name>A0ABW6CS60_9CAUL</name>
<reference evidence="2 3" key="1">
    <citation type="submission" date="2022-09" db="EMBL/GenBank/DDBJ databases">
        <title>New species of Phenylobacterium.</title>
        <authorList>
            <person name="Mieszkin S."/>
        </authorList>
    </citation>
    <scope>NUCLEOTIDE SEQUENCE [LARGE SCALE GENOMIC DNA]</scope>
    <source>
        <strain evidence="2 3">HK31-G</strain>
    </source>
</reference>
<keyword evidence="1" id="KW-1133">Transmembrane helix</keyword>
<keyword evidence="3" id="KW-1185">Reference proteome</keyword>
<organism evidence="2 3">
    <name type="scientific">Phenylobacterium ferrooxidans</name>
    <dbReference type="NCBI Taxonomy" id="2982689"/>
    <lineage>
        <taxon>Bacteria</taxon>
        <taxon>Pseudomonadati</taxon>
        <taxon>Pseudomonadota</taxon>
        <taxon>Alphaproteobacteria</taxon>
        <taxon>Caulobacterales</taxon>
        <taxon>Caulobacteraceae</taxon>
        <taxon>Phenylobacterium</taxon>
    </lineage>
</organism>
<proteinExistence type="predicted"/>
<dbReference type="EMBL" id="JAOTJD010000039">
    <property type="protein sequence ID" value="MFD3265754.1"/>
    <property type="molecule type" value="Genomic_DNA"/>
</dbReference>
<comment type="caution">
    <text evidence="2">The sequence shown here is derived from an EMBL/GenBank/DDBJ whole genome shotgun (WGS) entry which is preliminary data.</text>
</comment>
<protein>
    <submittedName>
        <fullName evidence="2">Uncharacterized protein</fullName>
    </submittedName>
</protein>
<evidence type="ECO:0000313" key="2">
    <source>
        <dbReference type="EMBL" id="MFD3265754.1"/>
    </source>
</evidence>
<sequence>MTDQPEPTPEELKAAHRRKWFGRALLIGFGILLILQMIPFLMRSGLG</sequence>
<evidence type="ECO:0000256" key="1">
    <source>
        <dbReference type="SAM" id="Phobius"/>
    </source>
</evidence>
<evidence type="ECO:0000313" key="3">
    <source>
        <dbReference type="Proteomes" id="UP001598130"/>
    </source>
</evidence>
<keyword evidence="1" id="KW-0812">Transmembrane</keyword>